<dbReference type="Proteomes" id="UP000218231">
    <property type="component" value="Unassembled WGS sequence"/>
</dbReference>
<organism evidence="4 5">
    <name type="scientific">Diploscapter pachys</name>
    <dbReference type="NCBI Taxonomy" id="2018661"/>
    <lineage>
        <taxon>Eukaryota</taxon>
        <taxon>Metazoa</taxon>
        <taxon>Ecdysozoa</taxon>
        <taxon>Nematoda</taxon>
        <taxon>Chromadorea</taxon>
        <taxon>Rhabditida</taxon>
        <taxon>Rhabditina</taxon>
        <taxon>Rhabditomorpha</taxon>
        <taxon>Rhabditoidea</taxon>
        <taxon>Rhabditidae</taxon>
        <taxon>Diploscapter</taxon>
    </lineage>
</organism>
<evidence type="ECO:0000256" key="2">
    <source>
        <dbReference type="PROSITE-ProRule" id="PRU00192"/>
    </source>
</evidence>
<evidence type="ECO:0000313" key="5">
    <source>
        <dbReference type="Proteomes" id="UP000218231"/>
    </source>
</evidence>
<reference evidence="4 5" key="1">
    <citation type="journal article" date="2017" name="Curr. Biol.">
        <title>Genome architecture and evolution of a unichromosomal asexual nematode.</title>
        <authorList>
            <person name="Fradin H."/>
            <person name="Zegar C."/>
            <person name="Gutwein M."/>
            <person name="Lucas J."/>
            <person name="Kovtun M."/>
            <person name="Corcoran D."/>
            <person name="Baugh L.R."/>
            <person name="Kiontke K."/>
            <person name="Gunsalus K."/>
            <person name="Fitch D.H."/>
            <person name="Piano F."/>
        </authorList>
    </citation>
    <scope>NUCLEOTIDE SEQUENCE [LARGE SCALE GENOMIC DNA]</scope>
    <source>
        <strain evidence="4">PF1309</strain>
    </source>
</reference>
<dbReference type="CDD" id="cd00174">
    <property type="entry name" value="SH3"/>
    <property type="match status" value="1"/>
</dbReference>
<protein>
    <recommendedName>
        <fullName evidence="3">SH3 domain-containing protein</fullName>
    </recommendedName>
</protein>
<dbReference type="EMBL" id="LIAE01010630">
    <property type="protein sequence ID" value="PAV57709.1"/>
    <property type="molecule type" value="Genomic_DNA"/>
</dbReference>
<sequence length="120" mass="13618">MRINCELLLHPCISAIHQFCIISSSPSNRNFVYGEAKRDYESDNPNDISFAEGEYIWIIERGIEGRFKGIAFGKRGNSRSGYFPAEAVDIVDKPTCESSFFLYSAKIILRNPVVLPLCYE</sequence>
<gene>
    <name evidence="4" type="ORF">WR25_23319</name>
</gene>
<dbReference type="Pfam" id="PF07653">
    <property type="entry name" value="SH3_2"/>
    <property type="match status" value="1"/>
</dbReference>
<name>A0A2A2J7V5_9BILA</name>
<evidence type="ECO:0000313" key="4">
    <source>
        <dbReference type="EMBL" id="PAV57709.1"/>
    </source>
</evidence>
<dbReference type="AlphaFoldDB" id="A0A2A2J7V5"/>
<comment type="caution">
    <text evidence="4">The sequence shown here is derived from an EMBL/GenBank/DDBJ whole genome shotgun (WGS) entry which is preliminary data.</text>
</comment>
<dbReference type="SUPFAM" id="SSF50044">
    <property type="entry name" value="SH3-domain"/>
    <property type="match status" value="1"/>
</dbReference>
<dbReference type="SMART" id="SM00326">
    <property type="entry name" value="SH3"/>
    <property type="match status" value="1"/>
</dbReference>
<dbReference type="PROSITE" id="PS50002">
    <property type="entry name" value="SH3"/>
    <property type="match status" value="1"/>
</dbReference>
<dbReference type="Gene3D" id="2.30.30.40">
    <property type="entry name" value="SH3 Domains"/>
    <property type="match status" value="1"/>
</dbReference>
<keyword evidence="1 2" id="KW-0728">SH3 domain</keyword>
<dbReference type="OrthoDB" id="5314041at2759"/>
<evidence type="ECO:0000259" key="3">
    <source>
        <dbReference type="PROSITE" id="PS50002"/>
    </source>
</evidence>
<accession>A0A2A2J7V5</accession>
<proteinExistence type="predicted"/>
<dbReference type="InterPro" id="IPR036028">
    <property type="entry name" value="SH3-like_dom_sf"/>
</dbReference>
<keyword evidence="5" id="KW-1185">Reference proteome</keyword>
<dbReference type="InterPro" id="IPR001452">
    <property type="entry name" value="SH3_domain"/>
</dbReference>
<dbReference type="STRING" id="2018661.A0A2A2J7V5"/>
<evidence type="ECO:0000256" key="1">
    <source>
        <dbReference type="ARBA" id="ARBA00022443"/>
    </source>
</evidence>
<feature type="domain" description="SH3" evidence="3">
    <location>
        <begin position="29"/>
        <end position="93"/>
    </location>
</feature>